<sequence length="49" mass="5448">MNVPLKSPTYTCMSKRSKTVKVKYHLLNRGAITHVIIDATGLKVYGKGE</sequence>
<dbReference type="Pfam" id="PF13737">
    <property type="entry name" value="DDE_Tnp_1_5"/>
    <property type="match status" value="1"/>
</dbReference>
<comment type="caution">
    <text evidence="2">The sequence shown here is derived from an EMBL/GenBank/DDBJ whole genome shotgun (WGS) entry which is preliminary data.</text>
</comment>
<reference evidence="3" key="1">
    <citation type="submission" date="2017-04" db="EMBL/GenBank/DDBJ databases">
        <title>Genome evolution of the luminous symbionts of deep sea anglerfish.</title>
        <authorList>
            <person name="Hendry T.A."/>
        </authorList>
    </citation>
    <scope>NUCLEOTIDE SEQUENCE [LARGE SCALE GENOMIC DNA]</scope>
</reference>
<feature type="domain" description="Transposase DDE" evidence="1">
    <location>
        <begin position="2"/>
        <end position="47"/>
    </location>
</feature>
<dbReference type="InterPro" id="IPR025668">
    <property type="entry name" value="Tnp_DDE_dom"/>
</dbReference>
<evidence type="ECO:0000313" key="3">
    <source>
        <dbReference type="Proteomes" id="UP000219020"/>
    </source>
</evidence>
<name>A0A2A5T194_9GAMM</name>
<proteinExistence type="predicted"/>
<gene>
    <name evidence="2" type="ORF">BTN49_2400</name>
</gene>
<evidence type="ECO:0000259" key="1">
    <source>
        <dbReference type="Pfam" id="PF13737"/>
    </source>
</evidence>
<keyword evidence="3" id="KW-1185">Reference proteome</keyword>
<dbReference type="AlphaFoldDB" id="A0A2A5T194"/>
<organism evidence="2 3">
    <name type="scientific">Candidatus Enterovibrio escicola</name>
    <dbReference type="NCBI Taxonomy" id="1927127"/>
    <lineage>
        <taxon>Bacteria</taxon>
        <taxon>Pseudomonadati</taxon>
        <taxon>Pseudomonadota</taxon>
        <taxon>Gammaproteobacteria</taxon>
        <taxon>Vibrionales</taxon>
        <taxon>Vibrionaceae</taxon>
        <taxon>Enterovibrio</taxon>
    </lineage>
</organism>
<dbReference type="EMBL" id="NBYY01000028">
    <property type="protein sequence ID" value="PCS21935.1"/>
    <property type="molecule type" value="Genomic_DNA"/>
</dbReference>
<protein>
    <recommendedName>
        <fullName evidence="1">Transposase DDE domain-containing protein</fullName>
    </recommendedName>
</protein>
<accession>A0A2A5T194</accession>
<evidence type="ECO:0000313" key="2">
    <source>
        <dbReference type="EMBL" id="PCS21935.1"/>
    </source>
</evidence>
<dbReference type="Proteomes" id="UP000219020">
    <property type="component" value="Unassembled WGS sequence"/>
</dbReference>